<dbReference type="EMBL" id="JAMRXG010000010">
    <property type="protein sequence ID" value="MCM6776355.1"/>
    <property type="molecule type" value="Genomic_DNA"/>
</dbReference>
<feature type="region of interest" description="Disordered" evidence="1">
    <location>
        <begin position="1"/>
        <end position="28"/>
    </location>
</feature>
<evidence type="ECO:0000313" key="3">
    <source>
        <dbReference type="Proteomes" id="UP001139157"/>
    </source>
</evidence>
<dbReference type="GO" id="GO:0003824">
    <property type="term" value="F:catalytic activity"/>
    <property type="evidence" value="ECO:0007669"/>
    <property type="project" value="InterPro"/>
</dbReference>
<evidence type="ECO:0000313" key="2">
    <source>
        <dbReference type="EMBL" id="MCM6776355.1"/>
    </source>
</evidence>
<accession>A0A9X2EBD6</accession>
<proteinExistence type="predicted"/>
<dbReference type="InterPro" id="IPR036648">
    <property type="entry name" value="CN_Hdrase_a/SCN_Hdrase_g_sf"/>
</dbReference>
<protein>
    <submittedName>
        <fullName evidence="2">Uncharacterized protein</fullName>
    </submittedName>
</protein>
<evidence type="ECO:0000256" key="1">
    <source>
        <dbReference type="SAM" id="MobiDB-lite"/>
    </source>
</evidence>
<dbReference type="Proteomes" id="UP001139157">
    <property type="component" value="Unassembled WGS sequence"/>
</dbReference>
<sequence length="165" mass="18257">MTYPDDYSSDPSAVRGTPEPFPTNRLGPEDEQAFSLWQHNLAMHDPRANNKGLALLVRAAMNDETLRSALLHDTAAVLRRIGAKYELPGGLTLHFHENTPDTLHVVLPPRAGEIARRAEGLSNVLRISSSTDESTLAPWFDNFNRGNLFDPQDSTDEGDRHSIDG</sequence>
<gene>
    <name evidence="2" type="ORF">NDR86_22980</name>
</gene>
<comment type="caution">
    <text evidence="2">The sequence shown here is derived from an EMBL/GenBank/DDBJ whole genome shotgun (WGS) entry which is preliminary data.</text>
</comment>
<dbReference type="AlphaFoldDB" id="A0A9X2EBD6"/>
<dbReference type="GO" id="GO:0046914">
    <property type="term" value="F:transition metal ion binding"/>
    <property type="evidence" value="ECO:0007669"/>
    <property type="project" value="InterPro"/>
</dbReference>
<dbReference type="SUPFAM" id="SSF56209">
    <property type="entry name" value="Nitrile hydratase alpha chain"/>
    <property type="match status" value="1"/>
</dbReference>
<reference evidence="2" key="1">
    <citation type="submission" date="2022-06" db="EMBL/GenBank/DDBJ databases">
        <title>Novel species in genus nocardia.</title>
        <authorList>
            <person name="Li F."/>
        </authorList>
    </citation>
    <scope>NUCLEOTIDE SEQUENCE</scope>
    <source>
        <strain evidence="2">CDC141</strain>
    </source>
</reference>
<dbReference type="RefSeq" id="WP_251914662.1">
    <property type="nucleotide sequence ID" value="NZ_JAMRXG010000010.1"/>
</dbReference>
<dbReference type="Gene3D" id="3.90.330.10">
    <property type="entry name" value="Nitrile hydratase alpha /Thiocyanate hydrolase gamma"/>
    <property type="match status" value="1"/>
</dbReference>
<keyword evidence="3" id="KW-1185">Reference proteome</keyword>
<name>A0A9X2EBD6_9NOCA</name>
<organism evidence="2 3">
    <name type="scientific">Nocardia pulmonis</name>
    <dbReference type="NCBI Taxonomy" id="2951408"/>
    <lineage>
        <taxon>Bacteria</taxon>
        <taxon>Bacillati</taxon>
        <taxon>Actinomycetota</taxon>
        <taxon>Actinomycetes</taxon>
        <taxon>Mycobacteriales</taxon>
        <taxon>Nocardiaceae</taxon>
        <taxon>Nocardia</taxon>
    </lineage>
</organism>